<evidence type="ECO:0000313" key="2">
    <source>
        <dbReference type="Proteomes" id="UP000246085"/>
    </source>
</evidence>
<organism evidence="1 2">
    <name type="scientific">Bradyrhizobium vignae</name>
    <dbReference type="NCBI Taxonomy" id="1549949"/>
    <lineage>
        <taxon>Bacteria</taxon>
        <taxon>Pseudomonadati</taxon>
        <taxon>Pseudomonadota</taxon>
        <taxon>Alphaproteobacteria</taxon>
        <taxon>Hyphomicrobiales</taxon>
        <taxon>Nitrobacteraceae</taxon>
        <taxon>Bradyrhizobium</taxon>
    </lineage>
</organism>
<dbReference type="AlphaFoldDB" id="A0A2U3Q547"/>
<protein>
    <submittedName>
        <fullName evidence="1">Uncharacterized protein</fullName>
    </submittedName>
</protein>
<evidence type="ECO:0000313" key="1">
    <source>
        <dbReference type="EMBL" id="SPP96476.1"/>
    </source>
</evidence>
<reference evidence="1 2" key="1">
    <citation type="submission" date="2018-03" db="EMBL/GenBank/DDBJ databases">
        <authorList>
            <person name="Gully D."/>
        </authorList>
    </citation>
    <scope>NUCLEOTIDE SEQUENCE [LARGE SCALE GENOMIC DNA]</scope>
    <source>
        <strain evidence="1">ORS3257</strain>
    </source>
</reference>
<dbReference type="KEGG" id="bvz:BRAD3257_5534"/>
<name>A0A2U3Q547_9BRAD</name>
<sequence>MWPAADLARMTAPSGVWGEPDQLLVKVPLRAWHPYLWMLASYPCFARRVKGSFVKSENPFWPKWLATVHGVVFRFFELLPAMAGVLMQKGPPR</sequence>
<proteinExistence type="predicted"/>
<dbReference type="EMBL" id="LS398110">
    <property type="protein sequence ID" value="SPP96476.1"/>
    <property type="molecule type" value="Genomic_DNA"/>
</dbReference>
<gene>
    <name evidence="1" type="ORF">BRAD3257_5534</name>
</gene>
<accession>A0A2U3Q547</accession>
<dbReference type="Proteomes" id="UP000246085">
    <property type="component" value="Chromosome BRAD3257"/>
</dbReference>